<protein>
    <submittedName>
        <fullName evidence="1">Uncharacterized protein</fullName>
    </submittedName>
</protein>
<accession>A0A381QAX5</accession>
<name>A0A381QAX5_9ZZZZ</name>
<dbReference type="EMBL" id="UINC01001261">
    <property type="protein sequence ID" value="SUZ76004.1"/>
    <property type="molecule type" value="Genomic_DNA"/>
</dbReference>
<gene>
    <name evidence="1" type="ORF">METZ01_LOCUS28858</name>
</gene>
<dbReference type="AlphaFoldDB" id="A0A381QAX5"/>
<reference evidence="1" key="1">
    <citation type="submission" date="2018-05" db="EMBL/GenBank/DDBJ databases">
        <authorList>
            <person name="Lanie J.A."/>
            <person name="Ng W.-L."/>
            <person name="Kazmierczak K.M."/>
            <person name="Andrzejewski T.M."/>
            <person name="Davidsen T.M."/>
            <person name="Wayne K.J."/>
            <person name="Tettelin H."/>
            <person name="Glass J.I."/>
            <person name="Rusch D."/>
            <person name="Podicherti R."/>
            <person name="Tsui H.-C.T."/>
            <person name="Winkler M.E."/>
        </authorList>
    </citation>
    <scope>NUCLEOTIDE SEQUENCE</scope>
</reference>
<proteinExistence type="predicted"/>
<sequence length="114" mass="13065">MERGELNGFHVVDPDLYDRYRSEVLALTNSYQVDINEFLPDDGTRKRGLSDTEIADRLGLDVRDVTEIRVVAEHDEYPIEEYEASARFKDAAAESYREGGVKNLYKGDPPPTRR</sequence>
<organism evidence="1">
    <name type="scientific">marine metagenome</name>
    <dbReference type="NCBI Taxonomy" id="408172"/>
    <lineage>
        <taxon>unclassified sequences</taxon>
        <taxon>metagenomes</taxon>
        <taxon>ecological metagenomes</taxon>
    </lineage>
</organism>
<evidence type="ECO:0000313" key="1">
    <source>
        <dbReference type="EMBL" id="SUZ76004.1"/>
    </source>
</evidence>